<dbReference type="Pfam" id="PF02880">
    <property type="entry name" value="PGM_PMM_III"/>
    <property type="match status" value="1"/>
</dbReference>
<proteinExistence type="inferred from homology"/>
<evidence type="ECO:0000256" key="5">
    <source>
        <dbReference type="ARBA" id="ARBA00022842"/>
    </source>
</evidence>
<dbReference type="GO" id="GO:0009252">
    <property type="term" value="P:peptidoglycan biosynthetic process"/>
    <property type="evidence" value="ECO:0007669"/>
    <property type="project" value="TreeGrafter"/>
</dbReference>
<feature type="domain" description="Alpha-D-phosphohexomutase alpha/beta/alpha" evidence="10">
    <location>
        <begin position="261"/>
        <end position="368"/>
    </location>
</feature>
<dbReference type="InterPro" id="IPR036900">
    <property type="entry name" value="A-D-PHexomutase_C_sf"/>
</dbReference>
<evidence type="ECO:0000256" key="4">
    <source>
        <dbReference type="ARBA" id="ARBA00022723"/>
    </source>
</evidence>
<evidence type="ECO:0000256" key="2">
    <source>
        <dbReference type="ARBA" id="ARBA00010231"/>
    </source>
</evidence>
<dbReference type="PRINTS" id="PR00509">
    <property type="entry name" value="PGMPMM"/>
</dbReference>
<dbReference type="Gene3D" id="3.40.120.10">
    <property type="entry name" value="Alpha-D-Glucose-1,6-Bisphosphate, subunit A, domain 3"/>
    <property type="match status" value="3"/>
</dbReference>
<dbReference type="AlphaFoldDB" id="A0A381P4I6"/>
<protein>
    <recommendedName>
        <fullName evidence="12">Phosphoglucosamine mutase</fullName>
    </recommendedName>
</protein>
<dbReference type="NCBIfam" id="TIGR01455">
    <property type="entry name" value="glmM"/>
    <property type="match status" value="1"/>
</dbReference>
<feature type="domain" description="Alpha-D-phosphohexomutase alpha/beta/alpha" evidence="8">
    <location>
        <begin position="6"/>
        <end position="139"/>
    </location>
</feature>
<evidence type="ECO:0000256" key="6">
    <source>
        <dbReference type="ARBA" id="ARBA00023235"/>
    </source>
</evidence>
<dbReference type="PANTHER" id="PTHR42946">
    <property type="entry name" value="PHOSPHOHEXOSE MUTASE"/>
    <property type="match status" value="1"/>
</dbReference>
<dbReference type="EMBL" id="UINC01000797">
    <property type="protein sequence ID" value="SUZ61337.1"/>
    <property type="molecule type" value="Genomic_DNA"/>
</dbReference>
<dbReference type="GO" id="GO:0004615">
    <property type="term" value="F:phosphomannomutase activity"/>
    <property type="evidence" value="ECO:0007669"/>
    <property type="project" value="TreeGrafter"/>
</dbReference>
<dbReference type="Pfam" id="PF02879">
    <property type="entry name" value="PGM_PMM_II"/>
    <property type="match status" value="1"/>
</dbReference>
<feature type="domain" description="Alpha-D-phosphohexomutase alpha/beta/alpha" evidence="9">
    <location>
        <begin position="160"/>
        <end position="257"/>
    </location>
</feature>
<keyword evidence="5" id="KW-0460">Magnesium</keyword>
<dbReference type="InterPro" id="IPR005844">
    <property type="entry name" value="A-D-PHexomutase_a/b/a-I"/>
</dbReference>
<dbReference type="GO" id="GO:0006048">
    <property type="term" value="P:UDP-N-acetylglucosamine biosynthetic process"/>
    <property type="evidence" value="ECO:0007669"/>
    <property type="project" value="TreeGrafter"/>
</dbReference>
<comment type="cofactor">
    <cofactor evidence="1">
        <name>Mg(2+)</name>
        <dbReference type="ChEBI" id="CHEBI:18420"/>
    </cofactor>
</comment>
<keyword evidence="3" id="KW-0597">Phosphoprotein</keyword>
<reference evidence="11" key="1">
    <citation type="submission" date="2018-05" db="EMBL/GenBank/DDBJ databases">
        <authorList>
            <person name="Lanie J.A."/>
            <person name="Ng W.-L."/>
            <person name="Kazmierczak K.M."/>
            <person name="Andrzejewski T.M."/>
            <person name="Davidsen T.M."/>
            <person name="Wayne K.J."/>
            <person name="Tettelin H."/>
            <person name="Glass J.I."/>
            <person name="Rusch D."/>
            <person name="Podicherti R."/>
            <person name="Tsui H.-C.T."/>
            <person name="Winkler M.E."/>
        </authorList>
    </citation>
    <scope>NUCLEOTIDE SEQUENCE</scope>
</reference>
<dbReference type="FunFam" id="3.30.310.50:FF:000001">
    <property type="entry name" value="Phosphoglucosamine mutase"/>
    <property type="match status" value="1"/>
</dbReference>
<sequence length="453" mass="48210">MPTNKKYFGTDGIRGAVGKAPITPDFMLKLGWSAGRVFASKGNGRNKILIGKDTRISGYMFEAALEAGVTAAGVDIILTGPMPTPAIAYLTRTLRAQAGIVISASHNSFADNGIKFFSSNGTKLPDEVELAIENQLKKNVSTVPSESIGKASRVTDAAGRYIEFCKSTVGSSLKFNGLKIVVDCAHGSTYHIAPAVFEELGAKVKAIGVSPDGLNINKNSGSTSPGLLAQTVKSEQADLGIAFDGDGDRVVMVDHLGNIVDGDEILYVIARDRQRQNIEFGGVVGTAMSNLGLELALEDLNIPFMRARVGDRYVMQKLLEEGWKLGGESSGHIICLDITTTGDGIVSSLQALASVVNCNQPLADLKNKMSKLPQSMVNVRVTEDSVDVVSNKNVRSAVMDIESKLGKNGRVLLRLSGTEPVLRVMVEGEDLEIVECLAQELSELVAMEVGNPV</sequence>
<dbReference type="FunFam" id="3.40.120.10:FF:000003">
    <property type="entry name" value="Phosphoglucosamine mutase"/>
    <property type="match status" value="1"/>
</dbReference>
<evidence type="ECO:0000259" key="7">
    <source>
        <dbReference type="Pfam" id="PF00408"/>
    </source>
</evidence>
<dbReference type="InterPro" id="IPR005843">
    <property type="entry name" value="A-D-PHexomutase_C"/>
</dbReference>
<keyword evidence="6" id="KW-0413">Isomerase</keyword>
<dbReference type="SUPFAM" id="SSF53738">
    <property type="entry name" value="Phosphoglucomutase, first 3 domains"/>
    <property type="match status" value="3"/>
</dbReference>
<accession>A0A381P4I6</accession>
<dbReference type="GO" id="GO:0005975">
    <property type="term" value="P:carbohydrate metabolic process"/>
    <property type="evidence" value="ECO:0007669"/>
    <property type="project" value="InterPro"/>
</dbReference>
<evidence type="ECO:0000256" key="1">
    <source>
        <dbReference type="ARBA" id="ARBA00001946"/>
    </source>
</evidence>
<evidence type="ECO:0000259" key="8">
    <source>
        <dbReference type="Pfam" id="PF02878"/>
    </source>
</evidence>
<dbReference type="InterPro" id="IPR050060">
    <property type="entry name" value="Phosphoglucosamine_mutase"/>
</dbReference>
<evidence type="ECO:0000313" key="11">
    <source>
        <dbReference type="EMBL" id="SUZ61337.1"/>
    </source>
</evidence>
<dbReference type="Gene3D" id="3.30.310.50">
    <property type="entry name" value="Alpha-D-phosphohexomutase, C-terminal domain"/>
    <property type="match status" value="1"/>
</dbReference>
<dbReference type="InterPro" id="IPR005841">
    <property type="entry name" value="Alpha-D-phosphohexomutase_SF"/>
</dbReference>
<gene>
    <name evidence="11" type="ORF">METZ01_LOCUS14191</name>
</gene>
<dbReference type="Pfam" id="PF00408">
    <property type="entry name" value="PGM_PMM_IV"/>
    <property type="match status" value="1"/>
</dbReference>
<evidence type="ECO:0008006" key="12">
    <source>
        <dbReference type="Google" id="ProtNLM"/>
    </source>
</evidence>
<evidence type="ECO:0000256" key="3">
    <source>
        <dbReference type="ARBA" id="ARBA00022553"/>
    </source>
</evidence>
<dbReference type="Pfam" id="PF02878">
    <property type="entry name" value="PGM_PMM_I"/>
    <property type="match status" value="1"/>
</dbReference>
<dbReference type="InterPro" id="IPR005845">
    <property type="entry name" value="A-D-PHexomutase_a/b/a-II"/>
</dbReference>
<dbReference type="SUPFAM" id="SSF55957">
    <property type="entry name" value="Phosphoglucomutase, C-terminal domain"/>
    <property type="match status" value="1"/>
</dbReference>
<dbReference type="CDD" id="cd05802">
    <property type="entry name" value="GlmM"/>
    <property type="match status" value="1"/>
</dbReference>
<name>A0A381P4I6_9ZZZZ</name>
<dbReference type="HAMAP" id="MF_01554_B">
    <property type="entry name" value="GlmM_B"/>
    <property type="match status" value="1"/>
</dbReference>
<dbReference type="GO" id="GO:0005829">
    <property type="term" value="C:cytosol"/>
    <property type="evidence" value="ECO:0007669"/>
    <property type="project" value="TreeGrafter"/>
</dbReference>
<dbReference type="FunFam" id="3.40.120.10:FF:000001">
    <property type="entry name" value="Phosphoglucosamine mutase"/>
    <property type="match status" value="1"/>
</dbReference>
<evidence type="ECO:0000259" key="9">
    <source>
        <dbReference type="Pfam" id="PF02879"/>
    </source>
</evidence>
<dbReference type="InterPro" id="IPR005846">
    <property type="entry name" value="A-D-PHexomutase_a/b/a-III"/>
</dbReference>
<dbReference type="InterPro" id="IPR006352">
    <property type="entry name" value="GlmM_bact"/>
</dbReference>
<dbReference type="GO" id="GO:0000287">
    <property type="term" value="F:magnesium ion binding"/>
    <property type="evidence" value="ECO:0007669"/>
    <property type="project" value="InterPro"/>
</dbReference>
<dbReference type="InterPro" id="IPR016055">
    <property type="entry name" value="A-D-PHexomutase_a/b/a-I/II/III"/>
</dbReference>
<dbReference type="NCBIfam" id="NF008139">
    <property type="entry name" value="PRK10887.1"/>
    <property type="match status" value="1"/>
</dbReference>
<organism evidence="11">
    <name type="scientific">marine metagenome</name>
    <dbReference type="NCBI Taxonomy" id="408172"/>
    <lineage>
        <taxon>unclassified sequences</taxon>
        <taxon>metagenomes</taxon>
        <taxon>ecological metagenomes</taxon>
    </lineage>
</organism>
<evidence type="ECO:0000259" key="10">
    <source>
        <dbReference type="Pfam" id="PF02880"/>
    </source>
</evidence>
<keyword evidence="4" id="KW-0479">Metal-binding</keyword>
<feature type="domain" description="Alpha-D-phosphohexomutase C-terminal" evidence="7">
    <location>
        <begin position="376"/>
        <end position="443"/>
    </location>
</feature>
<dbReference type="PANTHER" id="PTHR42946:SF1">
    <property type="entry name" value="PHOSPHOGLUCOMUTASE (ALPHA-D-GLUCOSE-1,6-BISPHOSPHATE-DEPENDENT)"/>
    <property type="match status" value="1"/>
</dbReference>
<dbReference type="GO" id="GO:0008966">
    <property type="term" value="F:phosphoglucosamine mutase activity"/>
    <property type="evidence" value="ECO:0007669"/>
    <property type="project" value="InterPro"/>
</dbReference>
<comment type="similarity">
    <text evidence="2">Belongs to the phosphohexose mutase family.</text>
</comment>